<accession>A0A561SZ71</accession>
<keyword evidence="1" id="KW-1133">Transmembrane helix</keyword>
<evidence type="ECO:0000256" key="1">
    <source>
        <dbReference type="SAM" id="Phobius"/>
    </source>
</evidence>
<organism evidence="2 3">
    <name type="scientific">Pseudonocardia hierapolitana</name>
    <dbReference type="NCBI Taxonomy" id="1128676"/>
    <lineage>
        <taxon>Bacteria</taxon>
        <taxon>Bacillati</taxon>
        <taxon>Actinomycetota</taxon>
        <taxon>Actinomycetes</taxon>
        <taxon>Pseudonocardiales</taxon>
        <taxon>Pseudonocardiaceae</taxon>
        <taxon>Pseudonocardia</taxon>
    </lineage>
</organism>
<evidence type="ECO:0000313" key="3">
    <source>
        <dbReference type="Proteomes" id="UP000321261"/>
    </source>
</evidence>
<comment type="caution">
    <text evidence="2">The sequence shown here is derived from an EMBL/GenBank/DDBJ whole genome shotgun (WGS) entry which is preliminary data.</text>
</comment>
<keyword evidence="3" id="KW-1185">Reference proteome</keyword>
<proteinExistence type="predicted"/>
<reference evidence="2 3" key="1">
    <citation type="submission" date="2019-06" db="EMBL/GenBank/DDBJ databases">
        <title>Sequencing the genomes of 1000 actinobacteria strains.</title>
        <authorList>
            <person name="Klenk H.-P."/>
        </authorList>
    </citation>
    <scope>NUCLEOTIDE SEQUENCE [LARGE SCALE GENOMIC DNA]</scope>
    <source>
        <strain evidence="2 3">DSM 45671</strain>
    </source>
</reference>
<dbReference type="Proteomes" id="UP000321261">
    <property type="component" value="Unassembled WGS sequence"/>
</dbReference>
<dbReference type="EMBL" id="VIWU01000001">
    <property type="protein sequence ID" value="TWF80157.1"/>
    <property type="molecule type" value="Genomic_DNA"/>
</dbReference>
<dbReference type="RefSeq" id="WP_147258880.1">
    <property type="nucleotide sequence ID" value="NZ_VIWU01000001.1"/>
</dbReference>
<name>A0A561SZ71_9PSEU</name>
<keyword evidence="1" id="KW-0472">Membrane</keyword>
<dbReference type="AlphaFoldDB" id="A0A561SZ71"/>
<gene>
    <name evidence="2" type="ORF">FHX44_116095</name>
</gene>
<sequence>MVETTQGARTERTASEQLKASLRELLATLIDRAFGLALDAVESLARALDEVAARGGLRLNALLGGARALAQGSNPVWGAIKGAVAAMSPAARVALIAALVLAVLLLPLTVVLVLLALIVFAVWVAVRAASR</sequence>
<feature type="transmembrane region" description="Helical" evidence="1">
    <location>
        <begin position="93"/>
        <end position="126"/>
    </location>
</feature>
<evidence type="ECO:0000313" key="2">
    <source>
        <dbReference type="EMBL" id="TWF80157.1"/>
    </source>
</evidence>
<protein>
    <submittedName>
        <fullName evidence="2">Uncharacterized protein</fullName>
    </submittedName>
</protein>
<keyword evidence="1" id="KW-0812">Transmembrane</keyword>